<dbReference type="EMBL" id="MHUV01000001">
    <property type="protein sequence ID" value="OHA83161.1"/>
    <property type="molecule type" value="Genomic_DNA"/>
</dbReference>
<proteinExistence type="predicted"/>
<keyword evidence="1" id="KW-0472">Membrane</keyword>
<sequence>MKYLSHKRGAAIITAVMFFVIISITFALGLSTPVVREYVTSRDFEKSKGAYYLSESGHEDALYRLKNGKQISAEEVLVLEGNTATTTITNVSGYEKFISSLGDIFKNTRRVKSTLTTSVGESFSFGVHAGEGGVLLQNSSTITGNLFSAGPVVGSNNLVSGTVIAAGTTGLNGSITGVQNQGGSSMYAGTISNSTIAGDAYCNTISGSSTTTCKTLTLQPAQPFPISAADIANFEAVALAGGTVTCTSGKYELASNTTLGPAKIPCDFIITGTGTGGGPVITLGGPLWVTGNIKIKNHVTVRVDPTLVGQSIVMIADNPSNHTTSSKIEVEGTGLYFTGAPGGSSWVMLISENTGASMGDPNEAIELEQGAQGDVLLYARLGDILLKNNASVKEVTAYKITLQNSANVIYASGLQNALFTSGPGGSWVIQDWKEGQ</sequence>
<reference evidence="2 3" key="1">
    <citation type="journal article" date="2016" name="Nat. Commun.">
        <title>Thousands of microbial genomes shed light on interconnected biogeochemical processes in an aquifer system.</title>
        <authorList>
            <person name="Anantharaman K."/>
            <person name="Brown C.T."/>
            <person name="Hug L.A."/>
            <person name="Sharon I."/>
            <person name="Castelle C.J."/>
            <person name="Probst A.J."/>
            <person name="Thomas B.C."/>
            <person name="Singh A."/>
            <person name="Wilkins M.J."/>
            <person name="Karaoz U."/>
            <person name="Brodie E.L."/>
            <person name="Williams K.H."/>
            <person name="Hubbard S.S."/>
            <person name="Banfield J.F."/>
        </authorList>
    </citation>
    <scope>NUCLEOTIDE SEQUENCE [LARGE SCALE GENOMIC DNA]</scope>
</reference>
<protein>
    <recommendedName>
        <fullName evidence="4">Type 4 fimbrial biogenesis protein PilX N-terminal domain-containing protein</fullName>
    </recommendedName>
</protein>
<dbReference type="AlphaFoldDB" id="A0A1G2SFE2"/>
<evidence type="ECO:0000313" key="2">
    <source>
        <dbReference type="EMBL" id="OHA83161.1"/>
    </source>
</evidence>
<keyword evidence="1" id="KW-0812">Transmembrane</keyword>
<feature type="transmembrane region" description="Helical" evidence="1">
    <location>
        <begin position="12"/>
        <end position="30"/>
    </location>
</feature>
<comment type="caution">
    <text evidence="2">The sequence shown here is derived from an EMBL/GenBank/DDBJ whole genome shotgun (WGS) entry which is preliminary data.</text>
</comment>
<organism evidence="2 3">
    <name type="scientific">Candidatus Yonathbacteria bacterium RIFCSPLOWO2_01_FULL_43_27</name>
    <dbReference type="NCBI Taxonomy" id="1802726"/>
    <lineage>
        <taxon>Bacteria</taxon>
        <taxon>Candidatus Yonathiibacteriota</taxon>
    </lineage>
</organism>
<keyword evidence="1" id="KW-1133">Transmembrane helix</keyword>
<dbReference type="Proteomes" id="UP000178817">
    <property type="component" value="Unassembled WGS sequence"/>
</dbReference>
<dbReference type="STRING" id="1802726.A3B07_00100"/>
<evidence type="ECO:0000256" key="1">
    <source>
        <dbReference type="SAM" id="Phobius"/>
    </source>
</evidence>
<evidence type="ECO:0008006" key="4">
    <source>
        <dbReference type="Google" id="ProtNLM"/>
    </source>
</evidence>
<accession>A0A1G2SFE2</accession>
<gene>
    <name evidence="2" type="ORF">A3B07_00100</name>
</gene>
<name>A0A1G2SFE2_9BACT</name>
<evidence type="ECO:0000313" key="3">
    <source>
        <dbReference type="Proteomes" id="UP000178817"/>
    </source>
</evidence>